<comment type="caution">
    <text evidence="2">The sequence shown here is derived from an EMBL/GenBank/DDBJ whole genome shotgun (WGS) entry which is preliminary data.</text>
</comment>
<dbReference type="AlphaFoldDB" id="A0A371PMT6"/>
<dbReference type="RefSeq" id="WP_116044786.1">
    <property type="nucleotide sequence ID" value="NZ_QUBQ01000001.1"/>
</dbReference>
<evidence type="ECO:0000313" key="2">
    <source>
        <dbReference type="EMBL" id="REK77275.1"/>
    </source>
</evidence>
<keyword evidence="1" id="KW-1133">Transmembrane helix</keyword>
<proteinExistence type="predicted"/>
<organism evidence="2 3">
    <name type="scientific">Paenibacillus paeoniae</name>
    <dbReference type="NCBI Taxonomy" id="2292705"/>
    <lineage>
        <taxon>Bacteria</taxon>
        <taxon>Bacillati</taxon>
        <taxon>Bacillota</taxon>
        <taxon>Bacilli</taxon>
        <taxon>Bacillales</taxon>
        <taxon>Paenibacillaceae</taxon>
        <taxon>Paenibacillus</taxon>
    </lineage>
</organism>
<keyword evidence="3" id="KW-1185">Reference proteome</keyword>
<reference evidence="2 3" key="1">
    <citation type="submission" date="2018-08" db="EMBL/GenBank/DDBJ databases">
        <title>Paenibacillus sp. M4BSY-1, whole genome shotgun sequence.</title>
        <authorList>
            <person name="Tuo L."/>
        </authorList>
    </citation>
    <scope>NUCLEOTIDE SEQUENCE [LARGE SCALE GENOMIC DNA]</scope>
    <source>
        <strain evidence="2 3">M4BSY-1</strain>
    </source>
</reference>
<gene>
    <name evidence="2" type="ORF">DX130_09815</name>
</gene>
<name>A0A371PMT6_9BACL</name>
<evidence type="ECO:0000313" key="3">
    <source>
        <dbReference type="Proteomes" id="UP000261905"/>
    </source>
</evidence>
<keyword evidence="1" id="KW-0472">Membrane</keyword>
<dbReference type="EMBL" id="QUBQ01000001">
    <property type="protein sequence ID" value="REK77275.1"/>
    <property type="molecule type" value="Genomic_DNA"/>
</dbReference>
<keyword evidence="1" id="KW-0812">Transmembrane</keyword>
<dbReference type="Proteomes" id="UP000261905">
    <property type="component" value="Unassembled WGS sequence"/>
</dbReference>
<sequence length="64" mass="7501">MIRLFRKWRGRSDWIRLSDQISGLLLKSIIALFLLLVLFQLGMQNDIIRGLLTSADQWEGTRLN</sequence>
<protein>
    <submittedName>
        <fullName evidence="2">Uncharacterized protein</fullName>
    </submittedName>
</protein>
<accession>A0A371PMT6</accession>
<feature type="transmembrane region" description="Helical" evidence="1">
    <location>
        <begin position="21"/>
        <end position="43"/>
    </location>
</feature>
<evidence type="ECO:0000256" key="1">
    <source>
        <dbReference type="SAM" id="Phobius"/>
    </source>
</evidence>